<proteinExistence type="inferred from homology"/>
<dbReference type="Proteomes" id="UP000241394">
    <property type="component" value="Chromosome LG28"/>
</dbReference>
<dbReference type="PANTHER" id="PTHR47972">
    <property type="entry name" value="KINESIN-LIKE PROTEIN KLP-3"/>
    <property type="match status" value="1"/>
</dbReference>
<comment type="similarity">
    <text evidence="1">Belongs to the TRAFAC class myosin-kinesin ATPase superfamily. Kinesin family. KIN-14 subfamily.</text>
</comment>
<protein>
    <submittedName>
        <fullName evidence="10">Kinesin-like protein</fullName>
    </submittedName>
</protein>
<feature type="compositionally biased region" description="Polar residues" evidence="8">
    <location>
        <begin position="481"/>
        <end position="491"/>
    </location>
</feature>
<evidence type="ECO:0000313" key="10">
    <source>
        <dbReference type="EMBL" id="PSR86929.1"/>
    </source>
</evidence>
<keyword evidence="5" id="KW-0175">Coiled coil</keyword>
<comment type="caution">
    <text evidence="10">The sequence shown here is derived from an EMBL/GenBank/DDBJ whole genome shotgun (WGS) entry which is preliminary data.</text>
</comment>
<evidence type="ECO:0000256" key="5">
    <source>
        <dbReference type="ARBA" id="ARBA00023054"/>
    </source>
</evidence>
<reference evidence="10 11" key="1">
    <citation type="submission" date="2017-07" db="EMBL/GenBank/DDBJ databases">
        <title>An improved, manually edited Actinidia chinensis var. chinensis (kiwifruit) genome highlights the challenges associated with draft genomes and gene prediction in plants.</title>
        <authorList>
            <person name="Pilkington S."/>
            <person name="Crowhurst R."/>
            <person name="Hilario E."/>
            <person name="Nardozza S."/>
            <person name="Fraser L."/>
            <person name="Peng Y."/>
            <person name="Gunaseelan K."/>
            <person name="Simpson R."/>
            <person name="Tahir J."/>
            <person name="Deroles S."/>
            <person name="Templeton K."/>
            <person name="Luo Z."/>
            <person name="Davy M."/>
            <person name="Cheng C."/>
            <person name="Mcneilage M."/>
            <person name="Scaglione D."/>
            <person name="Liu Y."/>
            <person name="Zhang Q."/>
            <person name="Datson P."/>
            <person name="De Silva N."/>
            <person name="Gardiner S."/>
            <person name="Bassett H."/>
            <person name="Chagne D."/>
            <person name="Mccallum J."/>
            <person name="Dzierzon H."/>
            <person name="Deng C."/>
            <person name="Wang Y.-Y."/>
            <person name="Barron N."/>
            <person name="Manako K."/>
            <person name="Bowen J."/>
            <person name="Foster T."/>
            <person name="Erridge Z."/>
            <person name="Tiffin H."/>
            <person name="Waite C."/>
            <person name="Davies K."/>
            <person name="Grierson E."/>
            <person name="Laing W."/>
            <person name="Kirk R."/>
            <person name="Chen X."/>
            <person name="Wood M."/>
            <person name="Montefiori M."/>
            <person name="Brummell D."/>
            <person name="Schwinn K."/>
            <person name="Catanach A."/>
            <person name="Fullerton C."/>
            <person name="Li D."/>
            <person name="Meiyalaghan S."/>
            <person name="Nieuwenhuizen N."/>
            <person name="Read N."/>
            <person name="Prakash R."/>
            <person name="Hunter D."/>
            <person name="Zhang H."/>
            <person name="Mckenzie M."/>
            <person name="Knabel M."/>
            <person name="Harris A."/>
            <person name="Allan A."/>
            <person name="Chen A."/>
            <person name="Janssen B."/>
            <person name="Plunkett B."/>
            <person name="Dwamena C."/>
            <person name="Voogd C."/>
            <person name="Leif D."/>
            <person name="Lafferty D."/>
            <person name="Souleyre E."/>
            <person name="Varkonyi-Gasic E."/>
            <person name="Gambi F."/>
            <person name="Hanley J."/>
            <person name="Yao J.-L."/>
            <person name="Cheung J."/>
            <person name="David K."/>
            <person name="Warren B."/>
            <person name="Marsh K."/>
            <person name="Snowden K."/>
            <person name="Lin-Wang K."/>
            <person name="Brian L."/>
            <person name="Martinez-Sanchez M."/>
            <person name="Wang M."/>
            <person name="Ileperuma N."/>
            <person name="Macnee N."/>
            <person name="Campin R."/>
            <person name="Mcatee P."/>
            <person name="Drummond R."/>
            <person name="Espley R."/>
            <person name="Ireland H."/>
            <person name="Wu R."/>
            <person name="Atkinson R."/>
            <person name="Karunairetnam S."/>
            <person name="Bulley S."/>
            <person name="Chunkath S."/>
            <person name="Hanley Z."/>
            <person name="Storey R."/>
            <person name="Thrimawithana A."/>
            <person name="Thomson S."/>
            <person name="David C."/>
            <person name="Testolin R."/>
        </authorList>
    </citation>
    <scope>NUCLEOTIDE SEQUENCE [LARGE SCALE GENOMIC DNA]</scope>
    <source>
        <strain evidence="11">cv. Red5</strain>
        <tissue evidence="10">Young leaf</tissue>
    </source>
</reference>
<dbReference type="OrthoDB" id="3176171at2759"/>
<evidence type="ECO:0000256" key="8">
    <source>
        <dbReference type="SAM" id="MobiDB-lite"/>
    </source>
</evidence>
<sequence length="959" mass="107912">MRGREKMKAVDTRKSICSLAESIHSLLGLKTRLTSSWVDSVCNISKSSPSQISLDDHNTKNGNMEVDMDLSILKIKDELAALAANIYKLNIERRQVLNDFLDLKGNIRVFCRVRPITVGDNFNRPRPVVALGSTSLQLKFAENKSKFYSFDKVFALGSSQDEIFLEVEPVIKSALDGYNACIFAYGQTGTGKTFTMEGTADDPGVIPRVIEALFKQAADINHTFLFSFSMLEIYMGYLKDLLVPQTRKSTDVMPPCLSIQTDSKGEIEIDNLVTIQVSDFNQAIRLYRLGCRFRSKASTNSNKSSSRSHCMIRISMTCFDANERRRITNKIWMVDLGGSERVLKTKAWGRRFEEGKAINLSLSALGDVINALQRKNCHIPYRNSKLTQVLKDSLGEDSKTLMLVHVSPKEDDLCETVCSLNFATRVRNIHLGNEESNEANAQREVEMTSLHQRMKWIEDRRHEVRSEIQKLNEKLEDLTGTPPSSSNSKQLEASHLSFELEVSQSNIEIDKDIGNVKAAPTAELPGFMRPTICSRRKSGVDHQASEERDPVPASKRRTSSHRAESVTLPIKGISGYSSESSISRTSCLMGSKFKCNSDNETEGSQDKSECDIKMVAFPFEEKLLRSSNLEKAQVSCSERHENRTTRIPNSPKFIKVDDWLHLNKQYSSNSCIHQNKQVLAIPHPEKDKRDYRQRGVEQLRDEKVNENKLPKKKINHDQPKKLAEVRAAGRFKSEQVANFMPTVFKGFSNEESRSNYISSTHANDGIRITEAQGMVNGLSTEEYVCSTSTPPDKWSWVLNKKRDESGENGMPMQLIANETKFSEALVLSNSWTSIHSASDVRGPITALMDDFGVSCPRSVLKLPCQKVPTEIGKNSEEEKMHVSSQLSETSKMQHRSLLVERANKVDLAMPTFQLQGKRKSTGICNLLKQKLQTFCNCALIGLGFQSLGLEHDFFYALML</sequence>
<dbReference type="Gene3D" id="3.40.850.10">
    <property type="entry name" value="Kinesin motor domain"/>
    <property type="match status" value="1"/>
</dbReference>
<dbReference type="STRING" id="1590841.A0A2R6P8L1"/>
<feature type="region of interest" description="Disordered" evidence="8">
    <location>
        <begin position="536"/>
        <end position="564"/>
    </location>
</feature>
<dbReference type="InterPro" id="IPR027640">
    <property type="entry name" value="Kinesin-like_fam"/>
</dbReference>
<reference evidence="11" key="2">
    <citation type="journal article" date="2018" name="BMC Genomics">
        <title>A manually annotated Actinidia chinensis var. chinensis (kiwifruit) genome highlights the challenges associated with draft genomes and gene prediction in plants.</title>
        <authorList>
            <person name="Pilkington S.M."/>
            <person name="Crowhurst R."/>
            <person name="Hilario E."/>
            <person name="Nardozza S."/>
            <person name="Fraser L."/>
            <person name="Peng Y."/>
            <person name="Gunaseelan K."/>
            <person name="Simpson R."/>
            <person name="Tahir J."/>
            <person name="Deroles S.C."/>
            <person name="Templeton K."/>
            <person name="Luo Z."/>
            <person name="Davy M."/>
            <person name="Cheng C."/>
            <person name="McNeilage M."/>
            <person name="Scaglione D."/>
            <person name="Liu Y."/>
            <person name="Zhang Q."/>
            <person name="Datson P."/>
            <person name="De Silva N."/>
            <person name="Gardiner S.E."/>
            <person name="Bassett H."/>
            <person name="Chagne D."/>
            <person name="McCallum J."/>
            <person name="Dzierzon H."/>
            <person name="Deng C."/>
            <person name="Wang Y.Y."/>
            <person name="Barron L."/>
            <person name="Manako K."/>
            <person name="Bowen J."/>
            <person name="Foster T.M."/>
            <person name="Erridge Z.A."/>
            <person name="Tiffin H."/>
            <person name="Waite C.N."/>
            <person name="Davies K.M."/>
            <person name="Grierson E.P."/>
            <person name="Laing W.A."/>
            <person name="Kirk R."/>
            <person name="Chen X."/>
            <person name="Wood M."/>
            <person name="Montefiori M."/>
            <person name="Brummell D.A."/>
            <person name="Schwinn K.E."/>
            <person name="Catanach A."/>
            <person name="Fullerton C."/>
            <person name="Li D."/>
            <person name="Meiyalaghan S."/>
            <person name="Nieuwenhuizen N."/>
            <person name="Read N."/>
            <person name="Prakash R."/>
            <person name="Hunter D."/>
            <person name="Zhang H."/>
            <person name="McKenzie M."/>
            <person name="Knabel M."/>
            <person name="Harris A."/>
            <person name="Allan A.C."/>
            <person name="Gleave A."/>
            <person name="Chen A."/>
            <person name="Janssen B.J."/>
            <person name="Plunkett B."/>
            <person name="Ampomah-Dwamena C."/>
            <person name="Voogd C."/>
            <person name="Leif D."/>
            <person name="Lafferty D."/>
            <person name="Souleyre E.J.F."/>
            <person name="Varkonyi-Gasic E."/>
            <person name="Gambi F."/>
            <person name="Hanley J."/>
            <person name="Yao J.L."/>
            <person name="Cheung J."/>
            <person name="David K.M."/>
            <person name="Warren B."/>
            <person name="Marsh K."/>
            <person name="Snowden K.C."/>
            <person name="Lin-Wang K."/>
            <person name="Brian L."/>
            <person name="Martinez-Sanchez M."/>
            <person name="Wang M."/>
            <person name="Ileperuma N."/>
            <person name="Macnee N."/>
            <person name="Campin R."/>
            <person name="McAtee P."/>
            <person name="Drummond R.S.M."/>
            <person name="Espley R.V."/>
            <person name="Ireland H.S."/>
            <person name="Wu R."/>
            <person name="Atkinson R.G."/>
            <person name="Karunairetnam S."/>
            <person name="Bulley S."/>
            <person name="Chunkath S."/>
            <person name="Hanley Z."/>
            <person name="Storey R."/>
            <person name="Thrimawithana A.H."/>
            <person name="Thomson S."/>
            <person name="David C."/>
            <person name="Testolin R."/>
            <person name="Huang H."/>
            <person name="Hellens R.P."/>
            <person name="Schaffer R.J."/>
        </authorList>
    </citation>
    <scope>NUCLEOTIDE SEQUENCE [LARGE SCALE GENOMIC DNA]</scope>
    <source>
        <strain evidence="11">cv. Red5</strain>
    </source>
</reference>
<dbReference type="GO" id="GO:0003777">
    <property type="term" value="F:microtubule motor activity"/>
    <property type="evidence" value="ECO:0007669"/>
    <property type="project" value="InterPro"/>
</dbReference>
<evidence type="ECO:0000256" key="7">
    <source>
        <dbReference type="PROSITE-ProRule" id="PRU00283"/>
    </source>
</evidence>
<dbReference type="FunCoup" id="A0A2R6P8L1">
    <property type="interactions" value="241"/>
</dbReference>
<dbReference type="Pfam" id="PF00225">
    <property type="entry name" value="Kinesin"/>
    <property type="match status" value="1"/>
</dbReference>
<dbReference type="AlphaFoldDB" id="A0A2R6P8L1"/>
<dbReference type="PRINTS" id="PR00380">
    <property type="entry name" value="KINESINHEAVY"/>
</dbReference>
<keyword evidence="4 7" id="KW-0067">ATP-binding</keyword>
<evidence type="ECO:0000256" key="4">
    <source>
        <dbReference type="ARBA" id="ARBA00022840"/>
    </source>
</evidence>
<evidence type="ECO:0000256" key="3">
    <source>
        <dbReference type="ARBA" id="ARBA00022741"/>
    </source>
</evidence>
<evidence type="ECO:0000256" key="2">
    <source>
        <dbReference type="ARBA" id="ARBA00022701"/>
    </source>
</evidence>
<evidence type="ECO:0000256" key="6">
    <source>
        <dbReference type="ARBA" id="ARBA00023175"/>
    </source>
</evidence>
<keyword evidence="3 7" id="KW-0547">Nucleotide-binding</keyword>
<dbReference type="InParanoid" id="A0A2R6P8L1"/>
<name>A0A2R6P8L1_ACTCC</name>
<feature type="compositionally biased region" description="Basic and acidic residues" evidence="8">
    <location>
        <begin position="538"/>
        <end position="550"/>
    </location>
</feature>
<dbReference type="GO" id="GO:0007018">
    <property type="term" value="P:microtubule-based movement"/>
    <property type="evidence" value="ECO:0007669"/>
    <property type="project" value="InterPro"/>
</dbReference>
<dbReference type="PANTHER" id="PTHR47972:SF23">
    <property type="entry name" value="KINESIN MOTOR DOMAIN-CONTAINING PROTEIN"/>
    <property type="match status" value="1"/>
</dbReference>
<dbReference type="OMA" id="EHECEDI"/>
<feature type="region of interest" description="Disordered" evidence="8">
    <location>
        <begin position="474"/>
        <end position="493"/>
    </location>
</feature>
<dbReference type="SUPFAM" id="SSF52540">
    <property type="entry name" value="P-loop containing nucleoside triphosphate hydrolases"/>
    <property type="match status" value="1"/>
</dbReference>
<keyword evidence="11" id="KW-1185">Reference proteome</keyword>
<dbReference type="EMBL" id="NKQK01000028">
    <property type="protein sequence ID" value="PSR86929.1"/>
    <property type="molecule type" value="Genomic_DNA"/>
</dbReference>
<evidence type="ECO:0000256" key="1">
    <source>
        <dbReference type="ARBA" id="ARBA00010899"/>
    </source>
</evidence>
<feature type="binding site" evidence="7">
    <location>
        <begin position="186"/>
        <end position="193"/>
    </location>
    <ligand>
        <name>ATP</name>
        <dbReference type="ChEBI" id="CHEBI:30616"/>
    </ligand>
</feature>
<organism evidence="10 11">
    <name type="scientific">Actinidia chinensis var. chinensis</name>
    <name type="common">Chinese soft-hair kiwi</name>
    <dbReference type="NCBI Taxonomy" id="1590841"/>
    <lineage>
        <taxon>Eukaryota</taxon>
        <taxon>Viridiplantae</taxon>
        <taxon>Streptophyta</taxon>
        <taxon>Embryophyta</taxon>
        <taxon>Tracheophyta</taxon>
        <taxon>Spermatophyta</taxon>
        <taxon>Magnoliopsida</taxon>
        <taxon>eudicotyledons</taxon>
        <taxon>Gunneridae</taxon>
        <taxon>Pentapetalae</taxon>
        <taxon>asterids</taxon>
        <taxon>Ericales</taxon>
        <taxon>Actinidiaceae</taxon>
        <taxon>Actinidia</taxon>
    </lineage>
</organism>
<keyword evidence="2" id="KW-0493">Microtubule</keyword>
<dbReference type="Gramene" id="PSR86929">
    <property type="protein sequence ID" value="PSR86929"/>
    <property type="gene ID" value="CEY00_Acc32560"/>
</dbReference>
<dbReference type="GO" id="GO:0005874">
    <property type="term" value="C:microtubule"/>
    <property type="evidence" value="ECO:0007669"/>
    <property type="project" value="UniProtKB-KW"/>
</dbReference>
<dbReference type="InterPro" id="IPR036961">
    <property type="entry name" value="Kinesin_motor_dom_sf"/>
</dbReference>
<feature type="domain" description="Kinesin motor" evidence="9">
    <location>
        <begin position="106"/>
        <end position="429"/>
    </location>
</feature>
<dbReference type="InterPro" id="IPR001752">
    <property type="entry name" value="Kinesin_motor_dom"/>
</dbReference>
<evidence type="ECO:0000313" key="11">
    <source>
        <dbReference type="Proteomes" id="UP000241394"/>
    </source>
</evidence>
<dbReference type="GO" id="GO:0008017">
    <property type="term" value="F:microtubule binding"/>
    <property type="evidence" value="ECO:0007669"/>
    <property type="project" value="InterPro"/>
</dbReference>
<gene>
    <name evidence="10" type="ORF">CEY00_Acc32560</name>
</gene>
<accession>A0A2R6P8L1</accession>
<dbReference type="PROSITE" id="PS50067">
    <property type="entry name" value="KINESIN_MOTOR_2"/>
    <property type="match status" value="1"/>
</dbReference>
<dbReference type="SMART" id="SM00129">
    <property type="entry name" value="KISc"/>
    <property type="match status" value="1"/>
</dbReference>
<dbReference type="InterPro" id="IPR027417">
    <property type="entry name" value="P-loop_NTPase"/>
</dbReference>
<evidence type="ECO:0000259" key="9">
    <source>
        <dbReference type="PROSITE" id="PS50067"/>
    </source>
</evidence>
<keyword evidence="6 7" id="KW-0505">Motor protein</keyword>
<dbReference type="GO" id="GO:0005524">
    <property type="term" value="F:ATP binding"/>
    <property type="evidence" value="ECO:0007669"/>
    <property type="project" value="UniProtKB-UniRule"/>
</dbReference>
<dbReference type="FunFam" id="3.40.850.10:FF:000074">
    <property type="entry name" value="p-loop containing nucleoside triphosphate hydrolase superfamily protein"/>
    <property type="match status" value="1"/>
</dbReference>